<evidence type="ECO:0000256" key="2">
    <source>
        <dbReference type="SAM" id="SignalP"/>
    </source>
</evidence>
<dbReference type="Gene3D" id="2.170.130.10">
    <property type="entry name" value="TonB-dependent receptor, plug domain"/>
    <property type="match status" value="1"/>
</dbReference>
<dbReference type="PROSITE" id="PS52016">
    <property type="entry name" value="TONB_DEPENDENT_REC_3"/>
    <property type="match status" value="1"/>
</dbReference>
<dbReference type="PROSITE" id="PS00018">
    <property type="entry name" value="EF_HAND_1"/>
    <property type="match status" value="1"/>
</dbReference>
<evidence type="ECO:0000256" key="1">
    <source>
        <dbReference type="PROSITE-ProRule" id="PRU01360"/>
    </source>
</evidence>
<dbReference type="InterPro" id="IPR012910">
    <property type="entry name" value="Plug_dom"/>
</dbReference>
<dbReference type="Pfam" id="PF07715">
    <property type="entry name" value="Plug"/>
    <property type="match status" value="1"/>
</dbReference>
<keyword evidence="4" id="KW-0675">Receptor</keyword>
<keyword evidence="1" id="KW-1134">Transmembrane beta strand</keyword>
<keyword evidence="1" id="KW-0813">Transport</keyword>
<dbReference type="RefSeq" id="WP_231008091.1">
    <property type="nucleotide sequence ID" value="NZ_JAJNEC010000007.1"/>
</dbReference>
<sequence>MKRITISLLCCIPAAKKIPAPDAPARRITKRCLTIFLFSLMLNSAHAAAAGRPGRSPSFLFIQDTVPSYVLNGLVQDENKNPVPNASVQIKGTPRSAVTNLDGKFIIEARSGDSLVVTSVGYLEQALLLDKRPTLVIQLAQDLEGQKMNEVQVVGYGSQKKTTMVGAVSTVSVAEIQKYSTPQLTNAIGGKLAGVLTRQTSGEPGYDAAKIYIRGLVSQSGVNKPLIIVDGVERELNDYWTNMNIQDIESFSVLKDASATAVYGNRGANGVILIVTKKGVIGRPRVIFRTETAVATPQRIEDNINAYEYASLVNESRANVGEAPKYSATELQKFKDHSDPYLYPDVDWYRTIFRKNTMQSINNLGITGGTEIVRYYVNLGYTLQQGMYVEDPKVEYKTNAMMRQYNFRSRVDVKLNKRLTVDLGLAGISKAANFPGRARSTIFDVLKLTNPLMYPVNNPDGSNPGASGDSRINPYTLVTQTGYTTQFYNTITSNLNVRWDMGGLVRGLSLNGLAAFDVVDITQNVRSKDPATFYYKKDPITGKESYTPIVTETALGLYNLNENYRTVYEELRLDYVRSFGKHNITALLGANRRQYNNVNAGNSIDNIPERRQGLIGRITYNYDTRYLLEVNAGYTGSEQFPKGKRYGLFPSIGPGWIVSNEKFWNSGFINLLKFRGSYGLVGNDRIGGGRFLFQTRFDKNAPGYVFGQDQNINPGGKRENFIGNPDVTWEHAYKSNIGMDLELLQGMITLTTDVFRERREDQLLSRRIIPIYAGYPDFIIPFGNVGITENKGIDGSFQFRNTTKGGFYYSVNGNLTFAKNRIIENDYPKLQYPWQDLRGYPIGSNLGYIAEGFFKDDADIANSPSQTYFQSVIRPGDVKYKDINGDNKIDNADMTVIGKYGSEPQMMYGLGIVLSYKGFDASIFFTGAARRDFFFTQQWTAMPFASGESMYNVMQMVYDQRWIPGADNSEAKFPAVRSLSKNNYVGSTVYLRSGDYLRIKNAEIGYNFPDALMKRWKLNGARLFVQGTNLATWDHIKAIDPESDFGTGSYPISRNFNFGLEVRF</sequence>
<evidence type="ECO:0000313" key="5">
    <source>
        <dbReference type="Proteomes" id="UP001199816"/>
    </source>
</evidence>
<evidence type="ECO:0000259" key="3">
    <source>
        <dbReference type="Pfam" id="PF07715"/>
    </source>
</evidence>
<protein>
    <submittedName>
        <fullName evidence="4">TonB-dependent receptor</fullName>
    </submittedName>
</protein>
<keyword evidence="2" id="KW-0732">Signal</keyword>
<dbReference type="Proteomes" id="UP001199816">
    <property type="component" value="Unassembled WGS sequence"/>
</dbReference>
<feature type="domain" description="TonB-dependent receptor plug" evidence="3">
    <location>
        <begin position="163"/>
        <end position="271"/>
    </location>
</feature>
<dbReference type="NCBIfam" id="TIGR04057">
    <property type="entry name" value="SusC_RagA_signa"/>
    <property type="match status" value="1"/>
</dbReference>
<proteinExistence type="inferred from homology"/>
<dbReference type="InterPro" id="IPR037066">
    <property type="entry name" value="Plug_dom_sf"/>
</dbReference>
<dbReference type="InterPro" id="IPR023997">
    <property type="entry name" value="TonB-dep_OMP_SusC/RagA_CS"/>
</dbReference>
<dbReference type="Pfam" id="PF13715">
    <property type="entry name" value="CarbopepD_reg_2"/>
    <property type="match status" value="1"/>
</dbReference>
<comment type="caution">
    <text evidence="4">The sequence shown here is derived from an EMBL/GenBank/DDBJ whole genome shotgun (WGS) entry which is preliminary data.</text>
</comment>
<keyword evidence="1" id="KW-0812">Transmembrane</keyword>
<feature type="signal peptide" evidence="2">
    <location>
        <begin position="1"/>
        <end position="47"/>
    </location>
</feature>
<dbReference type="InterPro" id="IPR023996">
    <property type="entry name" value="TonB-dep_OMP_SusC/RagA"/>
</dbReference>
<comment type="similarity">
    <text evidence="1">Belongs to the TonB-dependent receptor family.</text>
</comment>
<dbReference type="SUPFAM" id="SSF56935">
    <property type="entry name" value="Porins"/>
    <property type="match status" value="1"/>
</dbReference>
<dbReference type="InterPro" id="IPR018247">
    <property type="entry name" value="EF_Hand_1_Ca_BS"/>
</dbReference>
<evidence type="ECO:0000313" key="4">
    <source>
        <dbReference type="EMBL" id="MCD2425562.1"/>
    </source>
</evidence>
<dbReference type="InterPro" id="IPR039426">
    <property type="entry name" value="TonB-dep_rcpt-like"/>
</dbReference>
<feature type="chain" id="PRO_5045445101" evidence="2">
    <location>
        <begin position="48"/>
        <end position="1064"/>
    </location>
</feature>
<dbReference type="SUPFAM" id="SSF49464">
    <property type="entry name" value="Carboxypeptidase regulatory domain-like"/>
    <property type="match status" value="1"/>
</dbReference>
<keyword evidence="5" id="KW-1185">Reference proteome</keyword>
<gene>
    <name evidence="4" type="ORF">LQ567_22450</name>
</gene>
<dbReference type="NCBIfam" id="TIGR04056">
    <property type="entry name" value="OMP_RagA_SusC"/>
    <property type="match status" value="1"/>
</dbReference>
<keyword evidence="1" id="KW-0998">Cell outer membrane</keyword>
<dbReference type="InterPro" id="IPR008969">
    <property type="entry name" value="CarboxyPept-like_regulatory"/>
</dbReference>
<comment type="subcellular location">
    <subcellularLocation>
        <location evidence="1">Cell outer membrane</location>
        <topology evidence="1">Multi-pass membrane protein</topology>
    </subcellularLocation>
</comment>
<organism evidence="4 5">
    <name type="scientific">Niabella pedocola</name>
    <dbReference type="NCBI Taxonomy" id="1752077"/>
    <lineage>
        <taxon>Bacteria</taxon>
        <taxon>Pseudomonadati</taxon>
        <taxon>Bacteroidota</taxon>
        <taxon>Chitinophagia</taxon>
        <taxon>Chitinophagales</taxon>
        <taxon>Chitinophagaceae</taxon>
        <taxon>Niabella</taxon>
    </lineage>
</organism>
<dbReference type="Gene3D" id="2.60.40.1120">
    <property type="entry name" value="Carboxypeptidase-like, regulatory domain"/>
    <property type="match status" value="1"/>
</dbReference>
<keyword evidence="1" id="KW-0472">Membrane</keyword>
<name>A0ABS8PWW9_9BACT</name>
<dbReference type="EMBL" id="JAJNEC010000007">
    <property type="protein sequence ID" value="MCD2425562.1"/>
    <property type="molecule type" value="Genomic_DNA"/>
</dbReference>
<reference evidence="4 5" key="1">
    <citation type="submission" date="2021-11" db="EMBL/GenBank/DDBJ databases">
        <title>Genomic of Niabella pedocola.</title>
        <authorList>
            <person name="Wu T."/>
        </authorList>
    </citation>
    <scope>NUCLEOTIDE SEQUENCE [LARGE SCALE GENOMIC DNA]</scope>
    <source>
        <strain evidence="4 5">JCM 31011</strain>
    </source>
</reference>
<accession>A0ABS8PWW9</accession>